<sequence>MADALANRAMDSCQSVQVRIDPTSRCCLRWAVIYCHVDTD</sequence>
<feature type="non-terminal residue" evidence="1">
    <location>
        <position position="40"/>
    </location>
</feature>
<gene>
    <name evidence="1" type="ORF">L916_02302</name>
</gene>
<evidence type="ECO:0000313" key="2">
    <source>
        <dbReference type="Proteomes" id="UP000053864"/>
    </source>
</evidence>
<protein>
    <submittedName>
        <fullName evidence="1">Uncharacterized protein</fullName>
    </submittedName>
</protein>
<dbReference type="Proteomes" id="UP000053864">
    <property type="component" value="Unassembled WGS sequence"/>
</dbReference>
<organism evidence="1 2">
    <name type="scientific">Phytophthora nicotianae</name>
    <name type="common">Potato buckeye rot agent</name>
    <name type="synonym">Phytophthora parasitica</name>
    <dbReference type="NCBI Taxonomy" id="4792"/>
    <lineage>
        <taxon>Eukaryota</taxon>
        <taxon>Sar</taxon>
        <taxon>Stramenopiles</taxon>
        <taxon>Oomycota</taxon>
        <taxon>Peronosporomycetes</taxon>
        <taxon>Peronosporales</taxon>
        <taxon>Peronosporaceae</taxon>
        <taxon>Phytophthora</taxon>
    </lineage>
</organism>
<name>W2JNN1_PHYNI</name>
<dbReference type="AlphaFoldDB" id="W2JNN1"/>
<proteinExistence type="predicted"/>
<evidence type="ECO:0000313" key="1">
    <source>
        <dbReference type="EMBL" id="ETL48039.1"/>
    </source>
</evidence>
<accession>W2JNN1</accession>
<dbReference type="EMBL" id="KI671028">
    <property type="protein sequence ID" value="ETL48039.1"/>
    <property type="molecule type" value="Genomic_DNA"/>
</dbReference>
<reference evidence="1 2" key="1">
    <citation type="submission" date="2013-11" db="EMBL/GenBank/DDBJ databases">
        <title>The Genome Sequence of Phytophthora parasitica CJ05E6.</title>
        <authorList>
            <consortium name="The Broad Institute Genomics Platform"/>
            <person name="Russ C."/>
            <person name="Tyler B."/>
            <person name="Panabieres F."/>
            <person name="Shan W."/>
            <person name="Tripathy S."/>
            <person name="Grunwald N."/>
            <person name="Machado M."/>
            <person name="Johnson C.S."/>
            <person name="Arredondo F."/>
            <person name="Hong C."/>
            <person name="Coffey M."/>
            <person name="Young S.K."/>
            <person name="Zeng Q."/>
            <person name="Gargeya S."/>
            <person name="Fitzgerald M."/>
            <person name="Abouelleil A."/>
            <person name="Alvarado L."/>
            <person name="Chapman S.B."/>
            <person name="Gainer-Dewar J."/>
            <person name="Goldberg J."/>
            <person name="Griggs A."/>
            <person name="Gujja S."/>
            <person name="Hansen M."/>
            <person name="Howarth C."/>
            <person name="Imamovic A."/>
            <person name="Ireland A."/>
            <person name="Larimer J."/>
            <person name="McCowan C."/>
            <person name="Murphy C."/>
            <person name="Pearson M."/>
            <person name="Poon T.W."/>
            <person name="Priest M."/>
            <person name="Roberts A."/>
            <person name="Saif S."/>
            <person name="Shea T."/>
            <person name="Sykes S."/>
            <person name="Wortman J."/>
            <person name="Nusbaum C."/>
            <person name="Birren B."/>
        </authorList>
    </citation>
    <scope>NUCLEOTIDE SEQUENCE [LARGE SCALE GENOMIC DNA]</scope>
    <source>
        <strain evidence="1 2">CJ05E6</strain>
    </source>
</reference>